<dbReference type="PROSITE" id="PS50238">
    <property type="entry name" value="RHOGAP"/>
    <property type="match status" value="1"/>
</dbReference>
<keyword evidence="5" id="KW-1185">Reference proteome</keyword>
<evidence type="ECO:0000256" key="1">
    <source>
        <dbReference type="ARBA" id="ARBA00022468"/>
    </source>
</evidence>
<dbReference type="InterPro" id="IPR000198">
    <property type="entry name" value="RhoGAP_dom"/>
</dbReference>
<reference evidence="4 5" key="1">
    <citation type="journal article" date="2020" name="Genomics">
        <title>Complete, high-quality genomes from long-read metagenomic sequencing of two wolf lichen thalli reveals enigmatic genome architecture.</title>
        <authorList>
            <person name="McKenzie S.K."/>
            <person name="Walston R.F."/>
            <person name="Allen J.L."/>
        </authorList>
    </citation>
    <scope>NUCLEOTIDE SEQUENCE [LARGE SCALE GENOMIC DNA]</scope>
    <source>
        <strain evidence="4">WasteWater1</strain>
    </source>
</reference>
<dbReference type="InterPro" id="IPR031348">
    <property type="entry name" value="PigL_N"/>
</dbReference>
<organism evidence="4 5">
    <name type="scientific">Letharia lupina</name>
    <dbReference type="NCBI Taxonomy" id="560253"/>
    <lineage>
        <taxon>Eukaryota</taxon>
        <taxon>Fungi</taxon>
        <taxon>Dikarya</taxon>
        <taxon>Ascomycota</taxon>
        <taxon>Pezizomycotina</taxon>
        <taxon>Lecanoromycetes</taxon>
        <taxon>OSLEUM clade</taxon>
        <taxon>Lecanoromycetidae</taxon>
        <taxon>Lecanorales</taxon>
        <taxon>Lecanorineae</taxon>
        <taxon>Parmeliaceae</taxon>
        <taxon>Letharia</taxon>
    </lineage>
</organism>
<feature type="domain" description="Rho-GAP" evidence="3">
    <location>
        <begin position="387"/>
        <end position="601"/>
    </location>
</feature>
<dbReference type="InterPro" id="IPR008936">
    <property type="entry name" value="Rho_GTPase_activation_prot"/>
</dbReference>
<name>A0A8H6C8B6_9LECA</name>
<dbReference type="Gene3D" id="1.10.555.10">
    <property type="entry name" value="Rho GTPase activation protein"/>
    <property type="match status" value="1"/>
</dbReference>
<comment type="caution">
    <text evidence="4">The sequence shown here is derived from an EMBL/GenBank/DDBJ whole genome shotgun (WGS) entry which is preliminary data.</text>
</comment>
<evidence type="ECO:0000313" key="4">
    <source>
        <dbReference type="EMBL" id="KAF6218835.1"/>
    </source>
</evidence>
<evidence type="ECO:0000256" key="2">
    <source>
        <dbReference type="SAM" id="MobiDB-lite"/>
    </source>
</evidence>
<protein>
    <recommendedName>
        <fullName evidence="3">Rho-GAP domain-containing protein</fullName>
    </recommendedName>
</protein>
<dbReference type="AlphaFoldDB" id="A0A8H6C8B6"/>
<dbReference type="GO" id="GO:0005096">
    <property type="term" value="F:GTPase activator activity"/>
    <property type="evidence" value="ECO:0007669"/>
    <property type="project" value="UniProtKB-KW"/>
</dbReference>
<dbReference type="RefSeq" id="XP_037148270.1">
    <property type="nucleotide sequence ID" value="XM_037296288.1"/>
</dbReference>
<dbReference type="Proteomes" id="UP000593566">
    <property type="component" value="Unassembled WGS sequence"/>
</dbReference>
<dbReference type="PANTHER" id="PTHR15228">
    <property type="entry name" value="SPERMATHECAL PHYSIOLOGY VARIANT"/>
    <property type="match status" value="1"/>
</dbReference>
<dbReference type="EMBL" id="JACCJB010000021">
    <property type="protein sequence ID" value="KAF6218835.1"/>
    <property type="molecule type" value="Genomic_DNA"/>
</dbReference>
<dbReference type="GeneID" id="59333784"/>
<gene>
    <name evidence="4" type="ORF">HO133_005378</name>
</gene>
<dbReference type="SUPFAM" id="SSF48350">
    <property type="entry name" value="GTPase activation domain, GAP"/>
    <property type="match status" value="1"/>
</dbReference>
<dbReference type="PANTHER" id="PTHR15228:SF25">
    <property type="entry name" value="F-BAR DOMAIN-CONTAINING PROTEIN"/>
    <property type="match status" value="1"/>
</dbReference>
<keyword evidence="1" id="KW-0343">GTPase activation</keyword>
<dbReference type="InterPro" id="IPR051025">
    <property type="entry name" value="RhoGAP"/>
</dbReference>
<dbReference type="SMART" id="SM00324">
    <property type="entry name" value="RhoGAP"/>
    <property type="match status" value="1"/>
</dbReference>
<dbReference type="Pfam" id="PF17111">
    <property type="entry name" value="PigL_N"/>
    <property type="match status" value="1"/>
</dbReference>
<sequence>MDPLSVSASIIGVLGAAAKVSSVLISFVQSTRAAPKLAQAVLNEVNGLSAILTHLQTYLLGAASLSKSRASLILVEQVIVTLTECVTTFSELEDVLGTSKNDAGMGTLDRVRWAMKESKISDVQGRLQSNKASLTLMLTILQCKSMEEAESAMTHLCDLVQQVLASNQEMSLRLRNLDDKTTDTATPTAAKVDDDASTTSSRTATPPLVNLPQGMQRNQFGFAFEEDLLASRVYRKPLFSDSGESLVTSAARTTASSILSALSLTDVSNISVLAVPIYAHEISNSRRYTFGDFDPEPLENRGQRPTTRSVAAIPKPNKWDGFASAVWRQRRKKTSKPEISSKPETHILGVSLYESIKFANVAISLTNETGETYVYGYVPIFVAKIGVFLKEKGLFSTRPLPALEFAAATTLLSIQRVRLGVDNFYLATDVEDIFCVSGSALRLQKLEAAFNEPPGYGKGFDWTGYTVHDAAAILLRFLLRLPESIIPVKMYEAFQDPLKPHQGGPSTLPFNQESSISEYQKQITLLPPLSRQLLLYLMDLLAVFASKAEINKMTSARLAAVFQPTILSPVEAGDGFIEEEKSRRLSQDVLVFLIENQDSFLIGMS</sequence>
<proteinExistence type="predicted"/>
<feature type="region of interest" description="Disordered" evidence="2">
    <location>
        <begin position="178"/>
        <end position="212"/>
    </location>
</feature>
<evidence type="ECO:0000259" key="3">
    <source>
        <dbReference type="PROSITE" id="PS50238"/>
    </source>
</evidence>
<dbReference type="GO" id="GO:0005938">
    <property type="term" value="C:cell cortex"/>
    <property type="evidence" value="ECO:0007669"/>
    <property type="project" value="TreeGrafter"/>
</dbReference>
<accession>A0A8H6C8B6</accession>
<dbReference type="GO" id="GO:0060237">
    <property type="term" value="P:regulation of fungal-type cell wall organization"/>
    <property type="evidence" value="ECO:0007669"/>
    <property type="project" value="TreeGrafter"/>
</dbReference>
<dbReference type="Pfam" id="PF00620">
    <property type="entry name" value="RhoGAP"/>
    <property type="match status" value="1"/>
</dbReference>
<dbReference type="GO" id="GO:0007165">
    <property type="term" value="P:signal transduction"/>
    <property type="evidence" value="ECO:0007669"/>
    <property type="project" value="InterPro"/>
</dbReference>
<evidence type="ECO:0000313" key="5">
    <source>
        <dbReference type="Proteomes" id="UP000593566"/>
    </source>
</evidence>